<feature type="chain" id="PRO_5032925621" description="Ig-like domain-containing protein" evidence="1">
    <location>
        <begin position="28"/>
        <end position="128"/>
    </location>
</feature>
<feature type="signal peptide" evidence="1">
    <location>
        <begin position="1"/>
        <end position="27"/>
    </location>
</feature>
<evidence type="ECO:0008006" key="4">
    <source>
        <dbReference type="Google" id="ProtNLM"/>
    </source>
</evidence>
<accession>A0A851GCF5</accession>
<reference evidence="2 3" key="1">
    <citation type="submission" date="2020-07" db="EMBL/GenBank/DDBJ databases">
        <title>Roseicoccus Jingziensis gen. nov., sp. nov., isolated from coastal seawater.</title>
        <authorList>
            <person name="Feng X."/>
        </authorList>
    </citation>
    <scope>NUCLEOTIDE SEQUENCE [LARGE SCALE GENOMIC DNA]</scope>
    <source>
        <strain evidence="2 3">N1E253</strain>
    </source>
</reference>
<name>A0A851GCF5_9BACT</name>
<evidence type="ECO:0000313" key="3">
    <source>
        <dbReference type="Proteomes" id="UP000557872"/>
    </source>
</evidence>
<comment type="caution">
    <text evidence="2">The sequence shown here is derived from an EMBL/GenBank/DDBJ whole genome shotgun (WGS) entry which is preliminary data.</text>
</comment>
<dbReference type="EMBL" id="JACBAZ010000002">
    <property type="protein sequence ID" value="NWK55408.1"/>
    <property type="molecule type" value="Genomic_DNA"/>
</dbReference>
<dbReference type="RefSeq" id="WP_178931924.1">
    <property type="nucleotide sequence ID" value="NZ_JACBAZ010000002.1"/>
</dbReference>
<dbReference type="Proteomes" id="UP000557872">
    <property type="component" value="Unassembled WGS sequence"/>
</dbReference>
<evidence type="ECO:0000313" key="2">
    <source>
        <dbReference type="EMBL" id="NWK55408.1"/>
    </source>
</evidence>
<proteinExistence type="predicted"/>
<sequence length="128" mass="13816">MTTRHLLPRPLPLLCLAGGLAALGLSACSTQVEPEPVVPISLNEGVAGLPYRDTIKALPGSTPTANMFISSGHLPSGLKLTYYKEGQQSTLDGTPASRGTYHFTITDQCYSTQRRGDTFHRHYSLTVQ</sequence>
<dbReference type="PROSITE" id="PS51257">
    <property type="entry name" value="PROKAR_LIPOPROTEIN"/>
    <property type="match status" value="1"/>
</dbReference>
<organism evidence="2 3">
    <name type="scientific">Oceaniferula marina</name>
    <dbReference type="NCBI Taxonomy" id="2748318"/>
    <lineage>
        <taxon>Bacteria</taxon>
        <taxon>Pseudomonadati</taxon>
        <taxon>Verrucomicrobiota</taxon>
        <taxon>Verrucomicrobiia</taxon>
        <taxon>Verrucomicrobiales</taxon>
        <taxon>Verrucomicrobiaceae</taxon>
        <taxon>Oceaniferula</taxon>
    </lineage>
</organism>
<dbReference type="Gene3D" id="2.60.40.10">
    <property type="entry name" value="Immunoglobulins"/>
    <property type="match status" value="1"/>
</dbReference>
<gene>
    <name evidence="2" type="ORF">HW115_07280</name>
</gene>
<evidence type="ECO:0000256" key="1">
    <source>
        <dbReference type="SAM" id="SignalP"/>
    </source>
</evidence>
<dbReference type="AlphaFoldDB" id="A0A851GCF5"/>
<keyword evidence="1" id="KW-0732">Signal</keyword>
<protein>
    <recommendedName>
        <fullName evidence="4">Ig-like domain-containing protein</fullName>
    </recommendedName>
</protein>
<keyword evidence="3" id="KW-1185">Reference proteome</keyword>
<dbReference type="InterPro" id="IPR013783">
    <property type="entry name" value="Ig-like_fold"/>
</dbReference>